<proteinExistence type="predicted"/>
<organism evidence="2 3">
    <name type="scientific">Pleurotus eryngii</name>
    <name type="common">Boletus of the steppes</name>
    <dbReference type="NCBI Taxonomy" id="5323"/>
    <lineage>
        <taxon>Eukaryota</taxon>
        <taxon>Fungi</taxon>
        <taxon>Dikarya</taxon>
        <taxon>Basidiomycota</taxon>
        <taxon>Agaricomycotina</taxon>
        <taxon>Agaricomycetes</taxon>
        <taxon>Agaricomycetidae</taxon>
        <taxon>Agaricales</taxon>
        <taxon>Pleurotineae</taxon>
        <taxon>Pleurotaceae</taxon>
        <taxon>Pleurotus</taxon>
    </lineage>
</organism>
<dbReference type="InterPro" id="IPR058913">
    <property type="entry name" value="Integrase_dom_put"/>
</dbReference>
<evidence type="ECO:0000259" key="1">
    <source>
        <dbReference type="Pfam" id="PF24764"/>
    </source>
</evidence>
<dbReference type="AlphaFoldDB" id="A0A9P5ZHB0"/>
<evidence type="ECO:0000313" key="2">
    <source>
        <dbReference type="EMBL" id="KAF9487145.1"/>
    </source>
</evidence>
<keyword evidence="3" id="KW-1185">Reference proteome</keyword>
<dbReference type="PANTHER" id="PTHR46177">
    <property type="entry name" value="INTEGRASE CATALYTIC DOMAIN-CONTAINING PROTEIN"/>
    <property type="match status" value="1"/>
</dbReference>
<protein>
    <recommendedName>
        <fullName evidence="1">Integrase core domain-containing protein</fullName>
    </recommendedName>
</protein>
<accession>A0A9P5ZHB0</accession>
<dbReference type="PANTHER" id="PTHR46177:SF1">
    <property type="entry name" value="INTEGRASE CATALYTIC DOMAIN-CONTAINING PROTEIN"/>
    <property type="match status" value="1"/>
</dbReference>
<gene>
    <name evidence="2" type="ORF">BDN71DRAFT_1405132</name>
</gene>
<dbReference type="OrthoDB" id="5392716at2759"/>
<feature type="non-terminal residue" evidence="2">
    <location>
        <position position="1"/>
    </location>
</feature>
<sequence>NNNPTGINQYKECPPKGDIHIAEILRDCHRQGWGRTRISDFLEKTHKVKMSPTTVQRRMTALGLFGSSVATARLPDEVKMQLILDQMARDPLSRQGPNSVKEGILFDTGIKLTREYTRNAMHLQDPTGAAACEPTAKKVHKAQLVALGPHHEWSADGHDKLSALGFPIWGIRDKWTGQWLCLRVVPNNRLRDSMAYLYLEVIHELGGMPLQMTTDCGIETTVIYGLASALRDTFSPELPRDELPAHRFLRSIHNITIERGWAQLRIKWVDNMKTFWEGGASLYHPEVVREYNLVMWLWPKLLQQELDYWCSRQNVHKIRFDKEKKLPSGDSPNTFMADYPKYHGEWCLQAVDKETIAKLMDALGGEDLVKFIPDKEFNQAQEIYNGLGAPKLTYDNIWNVYMSMLPFM</sequence>
<dbReference type="EMBL" id="MU154811">
    <property type="protein sequence ID" value="KAF9487145.1"/>
    <property type="molecule type" value="Genomic_DNA"/>
</dbReference>
<feature type="domain" description="Integrase core" evidence="1">
    <location>
        <begin position="149"/>
        <end position="324"/>
    </location>
</feature>
<reference evidence="2" key="1">
    <citation type="submission" date="2020-11" db="EMBL/GenBank/DDBJ databases">
        <authorList>
            <consortium name="DOE Joint Genome Institute"/>
            <person name="Ahrendt S."/>
            <person name="Riley R."/>
            <person name="Andreopoulos W."/>
            <person name="Labutti K."/>
            <person name="Pangilinan J."/>
            <person name="Ruiz-Duenas F.J."/>
            <person name="Barrasa J.M."/>
            <person name="Sanchez-Garcia M."/>
            <person name="Camarero S."/>
            <person name="Miyauchi S."/>
            <person name="Serrano A."/>
            <person name="Linde D."/>
            <person name="Babiker R."/>
            <person name="Drula E."/>
            <person name="Ayuso-Fernandez I."/>
            <person name="Pacheco R."/>
            <person name="Padilla G."/>
            <person name="Ferreira P."/>
            <person name="Barriuso J."/>
            <person name="Kellner H."/>
            <person name="Castanera R."/>
            <person name="Alfaro M."/>
            <person name="Ramirez L."/>
            <person name="Pisabarro A.G."/>
            <person name="Kuo A."/>
            <person name="Tritt A."/>
            <person name="Lipzen A."/>
            <person name="He G."/>
            <person name="Yan M."/>
            <person name="Ng V."/>
            <person name="Cullen D."/>
            <person name="Martin F."/>
            <person name="Rosso M.-N."/>
            <person name="Henrissat B."/>
            <person name="Hibbett D."/>
            <person name="Martinez A.T."/>
            <person name="Grigoriev I.V."/>
        </authorList>
    </citation>
    <scope>NUCLEOTIDE SEQUENCE</scope>
    <source>
        <strain evidence="2">ATCC 90797</strain>
    </source>
</reference>
<dbReference type="Proteomes" id="UP000807025">
    <property type="component" value="Unassembled WGS sequence"/>
</dbReference>
<comment type="caution">
    <text evidence="2">The sequence shown here is derived from an EMBL/GenBank/DDBJ whole genome shotgun (WGS) entry which is preliminary data.</text>
</comment>
<name>A0A9P5ZHB0_PLEER</name>
<dbReference type="Pfam" id="PF24764">
    <property type="entry name" value="rva_4"/>
    <property type="match status" value="1"/>
</dbReference>
<evidence type="ECO:0000313" key="3">
    <source>
        <dbReference type="Proteomes" id="UP000807025"/>
    </source>
</evidence>